<accession>A0A9E7HND1</accession>
<dbReference type="EMBL" id="CP097510">
    <property type="protein sequence ID" value="URE33072.1"/>
    <property type="molecule type" value="Genomic_DNA"/>
</dbReference>
<protein>
    <submittedName>
        <fullName evidence="1">Uncharacterized protein</fullName>
    </submittedName>
</protein>
<dbReference type="AlphaFoldDB" id="A0A9E7HND1"/>
<name>A0A9E7HND1_9LILI</name>
<keyword evidence="2" id="KW-1185">Reference proteome</keyword>
<reference evidence="1" key="1">
    <citation type="submission" date="2022-05" db="EMBL/GenBank/DDBJ databases">
        <title>The Musa troglodytarum L. genome provides insights into the mechanism of non-climacteric behaviour and enrichment of carotenoids.</title>
        <authorList>
            <person name="Wang J."/>
        </authorList>
    </citation>
    <scope>NUCLEOTIDE SEQUENCE</scope>
    <source>
        <tissue evidence="1">Leaf</tissue>
    </source>
</reference>
<sequence>MLSKVPRILGGQGLSGFLLYKCVHYRLLMKSSCVMEAFPCSSTPHRCQFTLQIALDFTDTWQSLEELQSSSLC</sequence>
<organism evidence="1 2">
    <name type="scientific">Musa troglodytarum</name>
    <name type="common">fe'i banana</name>
    <dbReference type="NCBI Taxonomy" id="320322"/>
    <lineage>
        <taxon>Eukaryota</taxon>
        <taxon>Viridiplantae</taxon>
        <taxon>Streptophyta</taxon>
        <taxon>Embryophyta</taxon>
        <taxon>Tracheophyta</taxon>
        <taxon>Spermatophyta</taxon>
        <taxon>Magnoliopsida</taxon>
        <taxon>Liliopsida</taxon>
        <taxon>Zingiberales</taxon>
        <taxon>Musaceae</taxon>
        <taxon>Musa</taxon>
    </lineage>
</organism>
<gene>
    <name evidence="1" type="ORF">MUK42_17169</name>
</gene>
<proteinExistence type="predicted"/>
<evidence type="ECO:0000313" key="1">
    <source>
        <dbReference type="EMBL" id="URE33072.1"/>
    </source>
</evidence>
<dbReference type="Proteomes" id="UP001055439">
    <property type="component" value="Chromosome 8"/>
</dbReference>
<evidence type="ECO:0000313" key="2">
    <source>
        <dbReference type="Proteomes" id="UP001055439"/>
    </source>
</evidence>